<name>A0ABT5K5S5_9BURK</name>
<organism evidence="4 5">
    <name type="scientific">Janthinobacterium fluminis</name>
    <dbReference type="NCBI Taxonomy" id="2987524"/>
    <lineage>
        <taxon>Bacteria</taxon>
        <taxon>Pseudomonadati</taxon>
        <taxon>Pseudomonadota</taxon>
        <taxon>Betaproteobacteria</taxon>
        <taxon>Burkholderiales</taxon>
        <taxon>Oxalobacteraceae</taxon>
        <taxon>Janthinobacterium</taxon>
    </lineage>
</organism>
<feature type="chain" id="PRO_5046075913" evidence="2">
    <location>
        <begin position="28"/>
        <end position="170"/>
    </location>
</feature>
<feature type="compositionally biased region" description="Basic and acidic residues" evidence="1">
    <location>
        <begin position="90"/>
        <end position="117"/>
    </location>
</feature>
<protein>
    <submittedName>
        <fullName evidence="4">DUF4124 domain-containing protein</fullName>
    </submittedName>
</protein>
<accession>A0ABT5K5S5</accession>
<evidence type="ECO:0000256" key="2">
    <source>
        <dbReference type="SAM" id="SignalP"/>
    </source>
</evidence>
<evidence type="ECO:0000256" key="1">
    <source>
        <dbReference type="SAM" id="MobiDB-lite"/>
    </source>
</evidence>
<feature type="compositionally biased region" description="Low complexity" evidence="1">
    <location>
        <begin position="56"/>
        <end position="88"/>
    </location>
</feature>
<keyword evidence="2" id="KW-0732">Signal</keyword>
<dbReference type="EMBL" id="JAQQXR010000012">
    <property type="protein sequence ID" value="MDC8760351.1"/>
    <property type="molecule type" value="Genomic_DNA"/>
</dbReference>
<evidence type="ECO:0000313" key="4">
    <source>
        <dbReference type="EMBL" id="MDC8760351.1"/>
    </source>
</evidence>
<feature type="signal peptide" evidence="2">
    <location>
        <begin position="1"/>
        <end position="27"/>
    </location>
</feature>
<dbReference type="Pfam" id="PF13511">
    <property type="entry name" value="DUF4124"/>
    <property type="match status" value="1"/>
</dbReference>
<dbReference type="Proteomes" id="UP001221208">
    <property type="component" value="Unassembled WGS sequence"/>
</dbReference>
<keyword evidence="5" id="KW-1185">Reference proteome</keyword>
<gene>
    <name evidence="4" type="ORF">OIK44_22420</name>
</gene>
<comment type="caution">
    <text evidence="4">The sequence shown here is derived from an EMBL/GenBank/DDBJ whole genome shotgun (WGS) entry which is preliminary data.</text>
</comment>
<dbReference type="InterPro" id="IPR025392">
    <property type="entry name" value="DUF4124"/>
</dbReference>
<evidence type="ECO:0000259" key="3">
    <source>
        <dbReference type="Pfam" id="PF13511"/>
    </source>
</evidence>
<feature type="domain" description="DUF4124" evidence="3">
    <location>
        <begin position="17"/>
        <end position="69"/>
    </location>
</feature>
<dbReference type="RefSeq" id="WP_273674094.1">
    <property type="nucleotide sequence ID" value="NZ_JAQQXR010000012.1"/>
</dbReference>
<feature type="compositionally biased region" description="Polar residues" evidence="1">
    <location>
        <begin position="121"/>
        <end position="131"/>
    </location>
</feature>
<feature type="region of interest" description="Disordered" evidence="1">
    <location>
        <begin position="37"/>
        <end position="170"/>
    </location>
</feature>
<sequence>MNSKPTSAWPRLLLAGALLAAAALAQAQYVWLDDKGLRQYSDRPPPPSVPAKRILKAPGAAQPDAAGAQAPADVDAAPPATKAAPTTAERNADFRKRKTEAAEQEQKAADAARRQADIDSNCASLRQNKQMLDSGRRIGVTDKAGQPGYMSDDERARQTKQVQRSLADCK</sequence>
<proteinExistence type="predicted"/>
<reference evidence="4 5" key="1">
    <citation type="submission" date="2022-10" db="EMBL/GenBank/DDBJ databases">
        <title>Janthinobacterium sp. hw3 Genome sequencing.</title>
        <authorList>
            <person name="Park S."/>
        </authorList>
    </citation>
    <scope>NUCLEOTIDE SEQUENCE [LARGE SCALE GENOMIC DNA]</scope>
    <source>
        <strain evidence="5">hw3</strain>
    </source>
</reference>
<evidence type="ECO:0000313" key="5">
    <source>
        <dbReference type="Proteomes" id="UP001221208"/>
    </source>
</evidence>